<dbReference type="OrthoDB" id="9804734at2"/>
<dbReference type="PANTHER" id="PTHR11496">
    <property type="entry name" value="ALCOHOL DEHYDROGENASE"/>
    <property type="match status" value="1"/>
</dbReference>
<dbReference type="GO" id="GO:0004022">
    <property type="term" value="F:alcohol dehydrogenase (NAD+) activity"/>
    <property type="evidence" value="ECO:0007669"/>
    <property type="project" value="UniProtKB-ARBA"/>
</dbReference>
<dbReference type="Pfam" id="PF25137">
    <property type="entry name" value="ADH_Fe_C"/>
    <property type="match status" value="1"/>
</dbReference>
<dbReference type="RefSeq" id="WP_092753478.1">
    <property type="nucleotide sequence ID" value="NZ_FOCG01000001.1"/>
</dbReference>
<dbReference type="PROSITE" id="PS00913">
    <property type="entry name" value="ADH_IRON_1"/>
    <property type="match status" value="1"/>
</dbReference>
<dbReference type="PANTHER" id="PTHR11496:SF103">
    <property type="entry name" value="DEHYDROGENASE, PUTATIVE-RELATED"/>
    <property type="match status" value="1"/>
</dbReference>
<feature type="domain" description="Fe-containing alcohol dehydrogenase-like C-terminal" evidence="3">
    <location>
        <begin position="187"/>
        <end position="314"/>
    </location>
</feature>
<proteinExistence type="predicted"/>
<name>A0A1H8B1N1_9FIRM</name>
<accession>A0A1H8B1N1</accession>
<dbReference type="STRING" id="474960.SAMN05216180_1665"/>
<dbReference type="InterPro" id="IPR039697">
    <property type="entry name" value="Alcohol_dehydrogenase_Fe"/>
</dbReference>
<dbReference type="EMBL" id="FOCG01000001">
    <property type="protein sequence ID" value="SEM76820.1"/>
    <property type="molecule type" value="Genomic_DNA"/>
</dbReference>
<dbReference type="GO" id="GO:0046872">
    <property type="term" value="F:metal ion binding"/>
    <property type="evidence" value="ECO:0007669"/>
    <property type="project" value="InterPro"/>
</dbReference>
<gene>
    <name evidence="4" type="ORF">SAMN05216180_1665</name>
</gene>
<dbReference type="Gene3D" id="3.40.50.1970">
    <property type="match status" value="1"/>
</dbReference>
<protein>
    <submittedName>
        <fullName evidence="4">Alcohol dehydrogenase, class IV</fullName>
    </submittedName>
</protein>
<keyword evidence="5" id="KW-1185">Reference proteome</keyword>
<evidence type="ECO:0000256" key="1">
    <source>
        <dbReference type="ARBA" id="ARBA00023002"/>
    </source>
</evidence>
<organism evidence="4 5">
    <name type="scientific">Hydrogenoanaerobacterium saccharovorans</name>
    <dbReference type="NCBI Taxonomy" id="474960"/>
    <lineage>
        <taxon>Bacteria</taxon>
        <taxon>Bacillati</taxon>
        <taxon>Bacillota</taxon>
        <taxon>Clostridia</taxon>
        <taxon>Eubacteriales</taxon>
        <taxon>Oscillospiraceae</taxon>
        <taxon>Hydrogenoanaerobacterium</taxon>
    </lineage>
</organism>
<dbReference type="InterPro" id="IPR018211">
    <property type="entry name" value="ADH_Fe_CS"/>
</dbReference>
<evidence type="ECO:0000259" key="2">
    <source>
        <dbReference type="Pfam" id="PF00465"/>
    </source>
</evidence>
<dbReference type="Pfam" id="PF00465">
    <property type="entry name" value="Fe-ADH"/>
    <property type="match status" value="1"/>
</dbReference>
<dbReference type="AlphaFoldDB" id="A0A1H8B1N1"/>
<dbReference type="Gene3D" id="1.20.1090.10">
    <property type="entry name" value="Dehydroquinate synthase-like - alpha domain"/>
    <property type="match status" value="1"/>
</dbReference>
<feature type="domain" description="Alcohol dehydrogenase iron-type/glycerol dehydrogenase GldA" evidence="2">
    <location>
        <begin position="8"/>
        <end position="167"/>
    </location>
</feature>
<keyword evidence="1" id="KW-0560">Oxidoreductase</keyword>
<dbReference type="Proteomes" id="UP000199158">
    <property type="component" value="Unassembled WGS sequence"/>
</dbReference>
<evidence type="ECO:0000313" key="4">
    <source>
        <dbReference type="EMBL" id="SEM76820.1"/>
    </source>
</evidence>
<dbReference type="InterPro" id="IPR056798">
    <property type="entry name" value="ADH_Fe_C"/>
</dbReference>
<dbReference type="FunFam" id="3.40.50.1970:FF:000003">
    <property type="entry name" value="Alcohol dehydrogenase, iron-containing"/>
    <property type="match status" value="1"/>
</dbReference>
<sequence>MDFDFYLPTHIISGAECVRGGGAVFSSLGRKCLIVTGKSSAKACGALDDCTAVLDEQGIAYRVFDGIGQNPLVSSCEAAGKLAREFGAEFLIGIGGGSPLDATKAIAFFACNDLHGVDIYGDLPKNALPMVLIGTTAGTGSEVTPYSVLTVDETGRKRSFRDKHGLSYASYVFSDPKYTASLPYDFTISTALDALCHALEGYFASNATDISDMFATRGIDVIVQALENIKNKPKEEILMSDREMLLYGSLYAGVTINTTGTGFCHPLGYFLTEEYQVPHGQACAVFLRDYLREAKEHLSDKYEALFGTLGYSGNKVLALIGELLDVDLPVLSENTLKEVAQRGAPTGNFLHSPGVFTEEKAFALLKKIFNLL</sequence>
<evidence type="ECO:0000313" key="5">
    <source>
        <dbReference type="Proteomes" id="UP000199158"/>
    </source>
</evidence>
<reference evidence="4 5" key="1">
    <citation type="submission" date="2016-10" db="EMBL/GenBank/DDBJ databases">
        <authorList>
            <person name="de Groot N.N."/>
        </authorList>
    </citation>
    <scope>NUCLEOTIDE SEQUENCE [LARGE SCALE GENOMIC DNA]</scope>
    <source>
        <strain evidence="4 5">CGMCC 1.5070</strain>
    </source>
</reference>
<dbReference type="CDD" id="cd08181">
    <property type="entry name" value="PPD-like"/>
    <property type="match status" value="1"/>
</dbReference>
<dbReference type="SUPFAM" id="SSF56796">
    <property type="entry name" value="Dehydroquinate synthase-like"/>
    <property type="match status" value="1"/>
</dbReference>
<evidence type="ECO:0000259" key="3">
    <source>
        <dbReference type="Pfam" id="PF25137"/>
    </source>
</evidence>
<dbReference type="InterPro" id="IPR001670">
    <property type="entry name" value="ADH_Fe/GldA"/>
</dbReference>